<dbReference type="PANTHER" id="PTHR43682">
    <property type="entry name" value="LACTATE UTILIZATION PROTEIN C"/>
    <property type="match status" value="1"/>
</dbReference>
<evidence type="ECO:0000313" key="2">
    <source>
        <dbReference type="EMBL" id="MFD2598171.1"/>
    </source>
</evidence>
<dbReference type="Pfam" id="PF02589">
    <property type="entry name" value="LUD_dom"/>
    <property type="match status" value="1"/>
</dbReference>
<dbReference type="Proteomes" id="UP001597393">
    <property type="component" value="Unassembled WGS sequence"/>
</dbReference>
<keyword evidence="3" id="KW-1185">Reference proteome</keyword>
<dbReference type="Gene3D" id="3.40.50.10420">
    <property type="entry name" value="NagB/RpiA/CoA transferase-like"/>
    <property type="match status" value="1"/>
</dbReference>
<organism evidence="2 3">
    <name type="scientific">Sphingobacterium corticis</name>
    <dbReference type="NCBI Taxonomy" id="1812823"/>
    <lineage>
        <taxon>Bacteria</taxon>
        <taxon>Pseudomonadati</taxon>
        <taxon>Bacteroidota</taxon>
        <taxon>Sphingobacteriia</taxon>
        <taxon>Sphingobacteriales</taxon>
        <taxon>Sphingobacteriaceae</taxon>
        <taxon>Sphingobacterium</taxon>
    </lineage>
</organism>
<dbReference type="RefSeq" id="WP_380867851.1">
    <property type="nucleotide sequence ID" value="NZ_JBHUMA010000004.1"/>
</dbReference>
<reference evidence="3" key="1">
    <citation type="journal article" date="2019" name="Int. J. Syst. Evol. Microbiol.">
        <title>The Global Catalogue of Microorganisms (GCM) 10K type strain sequencing project: providing services to taxonomists for standard genome sequencing and annotation.</title>
        <authorList>
            <consortium name="The Broad Institute Genomics Platform"/>
            <consortium name="The Broad Institute Genome Sequencing Center for Infectious Disease"/>
            <person name="Wu L."/>
            <person name="Ma J."/>
        </authorList>
    </citation>
    <scope>NUCLEOTIDE SEQUENCE [LARGE SCALE GENOMIC DNA]</scope>
    <source>
        <strain evidence="3">KCTC 42248</strain>
    </source>
</reference>
<proteinExistence type="predicted"/>
<evidence type="ECO:0000313" key="3">
    <source>
        <dbReference type="Proteomes" id="UP001597393"/>
    </source>
</evidence>
<dbReference type="InterPro" id="IPR024185">
    <property type="entry name" value="FTHF_cligase-like_sf"/>
</dbReference>
<evidence type="ECO:0000259" key="1">
    <source>
        <dbReference type="Pfam" id="PF02589"/>
    </source>
</evidence>
<dbReference type="PANTHER" id="PTHR43682:SF1">
    <property type="entry name" value="LACTATE UTILIZATION PROTEIN C"/>
    <property type="match status" value="1"/>
</dbReference>
<sequence>MNIRNTTAKEKMLKQIRQALLHKRDNPYPDFEDAPFYPDAEEALDVAFANEFTALGGHFIYCDGEVDLVENLVELVEKISVSKIAVWEPQLQRFLDQYGFPYLRGDNQLDEIEVGLTSCEALIARSGSILLSNASPSGRRLSIYPPIHIVFATASQLVMDLKHALRHVRDRYPNGLPSMLTAVTGTSYSNAIGYTPIAGGHGPEQLYLFLTEDRF</sequence>
<dbReference type="SUPFAM" id="SSF100950">
    <property type="entry name" value="NagB/RpiA/CoA transferase-like"/>
    <property type="match status" value="1"/>
</dbReference>
<dbReference type="EMBL" id="JBHUMA010000004">
    <property type="protein sequence ID" value="MFD2598171.1"/>
    <property type="molecule type" value="Genomic_DNA"/>
</dbReference>
<dbReference type="InterPro" id="IPR003741">
    <property type="entry name" value="LUD_dom"/>
</dbReference>
<protein>
    <submittedName>
        <fullName evidence="2">Lactate utilization protein C</fullName>
    </submittedName>
</protein>
<comment type="caution">
    <text evidence="2">The sequence shown here is derived from an EMBL/GenBank/DDBJ whole genome shotgun (WGS) entry which is preliminary data.</text>
</comment>
<gene>
    <name evidence="2" type="ORF">ACFSQ3_04325</name>
</gene>
<name>A0ABW5NGA0_9SPHI</name>
<dbReference type="InterPro" id="IPR037171">
    <property type="entry name" value="NagB/RpiA_transferase-like"/>
</dbReference>
<feature type="domain" description="LUD" evidence="1">
    <location>
        <begin position="108"/>
        <end position="210"/>
    </location>
</feature>
<accession>A0ABW5NGA0</accession>